<evidence type="ECO:0000259" key="2">
    <source>
        <dbReference type="PROSITE" id="PS50086"/>
    </source>
</evidence>
<reference evidence="3" key="2">
    <citation type="journal article" date="2007" name="Science">
        <title>Draft genome sequence of the sexually transmitted pathogen Trichomonas vaginalis.</title>
        <authorList>
            <person name="Carlton J.M."/>
            <person name="Hirt R.P."/>
            <person name="Silva J.C."/>
            <person name="Delcher A.L."/>
            <person name="Schatz M."/>
            <person name="Zhao Q."/>
            <person name="Wortman J.R."/>
            <person name="Bidwell S.L."/>
            <person name="Alsmark U.C.M."/>
            <person name="Besteiro S."/>
            <person name="Sicheritz-Ponten T."/>
            <person name="Noel C.J."/>
            <person name="Dacks J.B."/>
            <person name="Foster P.G."/>
            <person name="Simillion C."/>
            <person name="Van de Peer Y."/>
            <person name="Miranda-Saavedra D."/>
            <person name="Barton G.J."/>
            <person name="Westrop G.D."/>
            <person name="Mueller S."/>
            <person name="Dessi D."/>
            <person name="Fiori P.L."/>
            <person name="Ren Q."/>
            <person name="Paulsen I."/>
            <person name="Zhang H."/>
            <person name="Bastida-Corcuera F.D."/>
            <person name="Simoes-Barbosa A."/>
            <person name="Brown M.T."/>
            <person name="Hayes R.D."/>
            <person name="Mukherjee M."/>
            <person name="Okumura C.Y."/>
            <person name="Schneider R."/>
            <person name="Smith A.J."/>
            <person name="Vanacova S."/>
            <person name="Villalvazo M."/>
            <person name="Haas B.J."/>
            <person name="Pertea M."/>
            <person name="Feldblyum T.V."/>
            <person name="Utterback T.R."/>
            <person name="Shu C.L."/>
            <person name="Osoegawa K."/>
            <person name="de Jong P.J."/>
            <person name="Hrdy I."/>
            <person name="Horvathova L."/>
            <person name="Zubacova Z."/>
            <person name="Dolezal P."/>
            <person name="Malik S.B."/>
            <person name="Logsdon J.M. Jr."/>
            <person name="Henze K."/>
            <person name="Gupta A."/>
            <person name="Wang C.C."/>
            <person name="Dunne R.L."/>
            <person name="Upcroft J.A."/>
            <person name="Upcroft P."/>
            <person name="White O."/>
            <person name="Salzberg S.L."/>
            <person name="Tang P."/>
            <person name="Chiu C.-H."/>
            <person name="Lee Y.-S."/>
            <person name="Embley T.M."/>
            <person name="Coombs G.H."/>
            <person name="Mottram J.C."/>
            <person name="Tachezy J."/>
            <person name="Fraser-Liggett C.M."/>
            <person name="Johnson P.J."/>
        </authorList>
    </citation>
    <scope>NUCLEOTIDE SEQUENCE [LARGE SCALE GENOMIC DNA]</scope>
    <source>
        <strain evidence="3">G3</strain>
    </source>
</reference>
<dbReference type="RefSeq" id="XP_001581071.1">
    <property type="nucleotide sequence ID" value="XM_001581021.1"/>
</dbReference>
<dbReference type="AlphaFoldDB" id="A2DHN7"/>
<evidence type="ECO:0000313" key="4">
    <source>
        <dbReference type="Proteomes" id="UP000001542"/>
    </source>
</evidence>
<dbReference type="SMR" id="A2DHN7"/>
<dbReference type="GO" id="GO:0005789">
    <property type="term" value="C:endoplasmic reticulum membrane"/>
    <property type="evidence" value="ECO:0000318"/>
    <property type="project" value="GO_Central"/>
</dbReference>
<dbReference type="PANTHER" id="PTHR20913:SF7">
    <property type="entry name" value="RE60063P"/>
    <property type="match status" value="1"/>
</dbReference>
<keyword evidence="1" id="KW-0343">GTPase activation</keyword>
<dbReference type="Gene3D" id="1.10.8.1310">
    <property type="match status" value="1"/>
</dbReference>
<feature type="domain" description="Rab-GAP TBC" evidence="2">
    <location>
        <begin position="16"/>
        <end position="197"/>
    </location>
</feature>
<dbReference type="eggNOG" id="KOG2595">
    <property type="taxonomic scope" value="Eukaryota"/>
</dbReference>
<keyword evidence="4" id="KW-1185">Reference proteome</keyword>
<dbReference type="Gene3D" id="1.10.472.80">
    <property type="entry name" value="Ypt/Rab-GAP domain of gyp1p, domain 3"/>
    <property type="match status" value="1"/>
</dbReference>
<dbReference type="InParanoid" id="A2DHN7"/>
<dbReference type="InterPro" id="IPR035969">
    <property type="entry name" value="Rab-GAP_TBC_sf"/>
</dbReference>
<dbReference type="VEuPathDB" id="TrichDB:TVAGG3_0302930"/>
<dbReference type="VEuPathDB" id="TrichDB:TVAG_365930"/>
<dbReference type="SMART" id="SM00164">
    <property type="entry name" value="TBC"/>
    <property type="match status" value="1"/>
</dbReference>
<dbReference type="OrthoDB" id="206700at2759"/>
<gene>
    <name evidence="3" type="ORF">TVAG_365930</name>
</gene>
<accession>A2DHN7</accession>
<dbReference type="Pfam" id="PF00566">
    <property type="entry name" value="RabGAP-TBC"/>
    <property type="match status" value="1"/>
</dbReference>
<dbReference type="KEGG" id="tva:5465619"/>
<dbReference type="InterPro" id="IPR000195">
    <property type="entry name" value="Rab-GAP-TBC_dom"/>
</dbReference>
<sequence length="331" mass="38210">MTETADFYKELFQSGKVENKKRRAIWKEVLDIPSSFTPTIAPTTDHRDFKQVEKDVNRSFLHLQDSDFKTRRRQQLLNVILSVLERHAPLHYCQGIHHIASIILTFAREPLAMLIFERLALGPLLPFLQENLEGLASMMNFVMPIIKLVDPELWQHFDENDFDTSYYTAPYIVSWFVPQASSLEVALKYLDFFVISNPIMPVYLIVAYTLHRKSEFMSKYDYEAISQVSDNITHGIDPDVCINRAIEIFKQFPPVVVLNNNPKLFISKNLTLLNPRVDYPFPFPTFPKAQLLPHNIYEKHLSDEKSDSKLITGILSALTILGAIGLRILEL</sequence>
<proteinExistence type="predicted"/>
<organism evidence="3 4">
    <name type="scientific">Trichomonas vaginalis (strain ATCC PRA-98 / G3)</name>
    <dbReference type="NCBI Taxonomy" id="412133"/>
    <lineage>
        <taxon>Eukaryota</taxon>
        <taxon>Metamonada</taxon>
        <taxon>Parabasalia</taxon>
        <taxon>Trichomonadida</taxon>
        <taxon>Trichomonadidae</taxon>
        <taxon>Trichomonas</taxon>
    </lineage>
</organism>
<dbReference type="InterPro" id="IPR045913">
    <property type="entry name" value="TBC20/Gyp8-like"/>
</dbReference>
<dbReference type="GO" id="GO:0006888">
    <property type="term" value="P:endoplasmic reticulum to Golgi vesicle-mediated transport"/>
    <property type="evidence" value="ECO:0000318"/>
    <property type="project" value="GO_Central"/>
</dbReference>
<dbReference type="STRING" id="5722.A2DHN7"/>
<reference evidence="3" key="1">
    <citation type="submission" date="2006-10" db="EMBL/GenBank/DDBJ databases">
        <authorList>
            <person name="Amadeo P."/>
            <person name="Zhao Q."/>
            <person name="Wortman J."/>
            <person name="Fraser-Liggett C."/>
            <person name="Carlton J."/>
        </authorList>
    </citation>
    <scope>NUCLEOTIDE SEQUENCE</scope>
    <source>
        <strain evidence="3">G3</strain>
    </source>
</reference>
<protein>
    <submittedName>
        <fullName evidence="3">TBC domain containing protein</fullName>
    </submittedName>
</protein>
<dbReference type="PANTHER" id="PTHR20913">
    <property type="entry name" value="TBC1 DOMAIN FAMILY MEMBER 20/GTPASE"/>
    <property type="match status" value="1"/>
</dbReference>
<name>A2DHN7_TRIV3</name>
<evidence type="ECO:0000313" key="3">
    <source>
        <dbReference type="EMBL" id="EAY20085.1"/>
    </source>
</evidence>
<dbReference type="PROSITE" id="PS50086">
    <property type="entry name" value="TBC_RABGAP"/>
    <property type="match status" value="1"/>
</dbReference>
<dbReference type="SUPFAM" id="SSF47923">
    <property type="entry name" value="Ypt/Rab-GAP domain of gyp1p"/>
    <property type="match status" value="2"/>
</dbReference>
<dbReference type="Proteomes" id="UP000001542">
    <property type="component" value="Unassembled WGS sequence"/>
</dbReference>
<dbReference type="GO" id="GO:0005096">
    <property type="term" value="F:GTPase activator activity"/>
    <property type="evidence" value="ECO:0000318"/>
    <property type="project" value="GO_Central"/>
</dbReference>
<evidence type="ECO:0000256" key="1">
    <source>
        <dbReference type="ARBA" id="ARBA00022468"/>
    </source>
</evidence>
<dbReference type="EMBL" id="DS113201">
    <property type="protein sequence ID" value="EAY20085.1"/>
    <property type="molecule type" value="Genomic_DNA"/>
</dbReference>